<dbReference type="VEuPathDB" id="MicrosporidiaDB:THOM_1402"/>
<accession>L7JX54</accession>
<dbReference type="AlphaFoldDB" id="L7JX54"/>
<dbReference type="STRING" id="72359.L7JX54"/>
<evidence type="ECO:0000313" key="2">
    <source>
        <dbReference type="Proteomes" id="UP000011185"/>
    </source>
</evidence>
<name>L7JX54_TRAHO</name>
<dbReference type="EMBL" id="JH993937">
    <property type="protein sequence ID" value="ELQ75631.1"/>
    <property type="molecule type" value="Genomic_DNA"/>
</dbReference>
<organism evidence="1 2">
    <name type="scientific">Trachipleistophora hominis</name>
    <name type="common">Microsporidian parasite</name>
    <dbReference type="NCBI Taxonomy" id="72359"/>
    <lineage>
        <taxon>Eukaryota</taxon>
        <taxon>Fungi</taxon>
        <taxon>Fungi incertae sedis</taxon>
        <taxon>Microsporidia</taxon>
        <taxon>Pleistophoridae</taxon>
        <taxon>Trachipleistophora</taxon>
    </lineage>
</organism>
<dbReference type="HOGENOM" id="CLU_2039703_0_0_1"/>
<dbReference type="Proteomes" id="UP000011185">
    <property type="component" value="Unassembled WGS sequence"/>
</dbReference>
<keyword evidence="2" id="KW-1185">Reference proteome</keyword>
<gene>
    <name evidence="1" type="ORF">THOM_1402</name>
</gene>
<proteinExistence type="predicted"/>
<reference evidence="1 2" key="1">
    <citation type="journal article" date="2012" name="PLoS Pathog.">
        <title>The genome of the obligate intracellular parasite Trachipleistophora hominis: new insights into microsporidian genome dynamics and reductive evolution.</title>
        <authorList>
            <person name="Heinz E."/>
            <person name="Williams T.A."/>
            <person name="Nakjang S."/>
            <person name="Noel C.J."/>
            <person name="Swan D.C."/>
            <person name="Goldberg A.V."/>
            <person name="Harris S.R."/>
            <person name="Weinmaier T."/>
            <person name="Markert S."/>
            <person name="Becher D."/>
            <person name="Bernhardt J."/>
            <person name="Dagan T."/>
            <person name="Hacker C."/>
            <person name="Lucocq J.M."/>
            <person name="Schweder T."/>
            <person name="Rattei T."/>
            <person name="Hall N."/>
            <person name="Hirt R.P."/>
            <person name="Embley T.M."/>
        </authorList>
    </citation>
    <scope>NUCLEOTIDE SEQUENCE [LARGE SCALE GENOMIC DNA]</scope>
</reference>
<evidence type="ECO:0000313" key="1">
    <source>
        <dbReference type="EMBL" id="ELQ75631.1"/>
    </source>
</evidence>
<sequence length="121" mass="13683">MDVRKSLNIMQALAAILKNDQNVKNDADNDALIDDFIGVIPSKTIDAFKKLSIMDVKMFVTDFMNNSFSLVQFINQIIDLDLPVEFYGVIGEVEEMCVRGGDTELLLHFLCSSYIEIRKNS</sequence>
<dbReference type="OrthoDB" id="4199794at2759"/>
<protein>
    <submittedName>
        <fullName evidence="1">Uncharacterized protein</fullName>
    </submittedName>
</protein>
<dbReference type="InParanoid" id="L7JX54"/>